<dbReference type="GO" id="GO:0016740">
    <property type="term" value="F:transferase activity"/>
    <property type="evidence" value="ECO:0007669"/>
    <property type="project" value="UniProtKB-KW"/>
</dbReference>
<keyword evidence="3" id="KW-0808">Transferase</keyword>
<protein>
    <submittedName>
        <fullName evidence="3">Glutamyl-tRNA(Gln) amidotransferase subunit D</fullName>
        <ecNumber evidence="3">6.3.5.7</ecNumber>
    </submittedName>
</protein>
<dbReference type="Pfam" id="PF18195">
    <property type="entry name" value="GatD_N"/>
    <property type="match status" value="1"/>
</dbReference>
<dbReference type="BioCyc" id="CCAL311458:G131R-125-MONOMER"/>
<reference evidence="3 5" key="2">
    <citation type="journal article" date="2011" name="Nucleic Acids Res.">
        <title>Insights into the evolution of Archaea and eukaryotic protein modifier systems revealed by the genome of a novel archaeal group.</title>
        <authorList>
            <person name="Nunoura T."/>
            <person name="Takaki Y."/>
            <person name="Kakuta J."/>
            <person name="Nishi S."/>
            <person name="Sugahara J."/>
            <person name="Kazama H."/>
            <person name="Chee G."/>
            <person name="Hattori M."/>
            <person name="Kanai A."/>
            <person name="Atomi H."/>
            <person name="Takai K."/>
            <person name="Takami H."/>
        </authorList>
    </citation>
    <scope>NUCLEOTIDE SEQUENCE</scope>
</reference>
<evidence type="ECO:0000259" key="1">
    <source>
        <dbReference type="Pfam" id="PF18195"/>
    </source>
</evidence>
<organism evidence="3">
    <name type="scientific">Caldiarchaeum subterraneum</name>
    <dbReference type="NCBI Taxonomy" id="311458"/>
    <lineage>
        <taxon>Archaea</taxon>
        <taxon>Nitrososphaerota</taxon>
        <taxon>Candidatus Caldarchaeales</taxon>
        <taxon>Candidatus Caldarchaeaceae</taxon>
        <taxon>Candidatus Caldarchaeum</taxon>
    </lineage>
</organism>
<dbReference type="KEGG" id="csu:CSUB_C0124"/>
<dbReference type="Gene3D" id="2.30.30.520">
    <property type="match status" value="1"/>
</dbReference>
<dbReference type="GO" id="GO:0050567">
    <property type="term" value="F:glutaminyl-tRNA synthase (glutamine-hydrolyzing) activity"/>
    <property type="evidence" value="ECO:0007669"/>
    <property type="project" value="UniProtKB-EC"/>
</dbReference>
<reference evidence="2" key="3">
    <citation type="journal article" date="2012" name="PLoS ONE">
        <title>A Deeply Branching Thermophilic Bacterium with an Ancient Acetyl-CoA Pathway Dominates a Subsurface Ecosystem.</title>
        <authorList>
            <person name="Takami H."/>
            <person name="Noguchi H."/>
            <person name="Takaki Y."/>
            <person name="Uchiyama I."/>
            <person name="Toyoda A."/>
            <person name="Nishi S."/>
            <person name="Chee G.-J."/>
            <person name="Arai W."/>
            <person name="Nunoura T."/>
            <person name="Itoh T."/>
            <person name="Hattori M."/>
            <person name="Takai K."/>
        </authorList>
    </citation>
    <scope>NUCLEOTIDE SEQUENCE</scope>
</reference>
<sequence length="67" mass="7136">MVTGYGGLAAEVLRGLGVGLGDEVEVVRNGLRLHGFVMARYEFGEPDVLVLKLPNGYNMGVRVDAST</sequence>
<dbReference type="SUPFAM" id="SSF141300">
    <property type="entry name" value="GatD N-terminal domain-like"/>
    <property type="match status" value="1"/>
</dbReference>
<proteinExistence type="predicted"/>
<dbReference type="EMBL" id="AP011882">
    <property type="protein sequence ID" value="BAJ49069.1"/>
    <property type="molecule type" value="Genomic_DNA"/>
</dbReference>
<evidence type="ECO:0000313" key="3">
    <source>
        <dbReference type="EMBL" id="BAJ49069.1"/>
    </source>
</evidence>
<dbReference type="InterPro" id="IPR037222">
    <property type="entry name" value="GatD_N_sf"/>
</dbReference>
<dbReference type="Proteomes" id="UP000008120">
    <property type="component" value="Chromosome"/>
</dbReference>
<dbReference type="AlphaFoldDB" id="E6N9R3"/>
<gene>
    <name evidence="4" type="ORF">CSUB_C0124</name>
    <name evidence="3" type="ORF">HGMM_F32H09C08</name>
    <name evidence="2" type="ORF">HGMM_F37B02C31</name>
</gene>
<name>E6N9R3_CALS0</name>
<dbReference type="EC" id="6.3.5.7" evidence="3"/>
<evidence type="ECO:0000313" key="2">
    <source>
        <dbReference type="EMBL" id="BAJ46948.1"/>
    </source>
</evidence>
<dbReference type="EMBL" id="BA000048">
    <property type="protein sequence ID" value="BAJ49987.1"/>
    <property type="molecule type" value="Genomic_DNA"/>
</dbReference>
<accession>E6N9R3</accession>
<evidence type="ECO:0000313" key="5">
    <source>
        <dbReference type="Proteomes" id="UP000008120"/>
    </source>
</evidence>
<evidence type="ECO:0000313" key="4">
    <source>
        <dbReference type="EMBL" id="BAJ49987.1"/>
    </source>
</evidence>
<reference evidence="3 5" key="1">
    <citation type="journal article" date="2005" name="Environ. Microbiol.">
        <title>Genetic and functional properties of uncultivated thermophilic crenarchaeotes from a subsurface gold mine as revealed by analysis of genome fragments.</title>
        <authorList>
            <person name="Nunoura T."/>
            <person name="Hirayama H."/>
            <person name="Takami H."/>
            <person name="Oida H."/>
            <person name="Nishi S."/>
            <person name="Shimamura S."/>
            <person name="Suzuki Y."/>
            <person name="Inagaki F."/>
            <person name="Takai K."/>
            <person name="Nealson K.H."/>
            <person name="Horikoshi K."/>
        </authorList>
    </citation>
    <scope>NUCLEOTIDE SEQUENCE</scope>
</reference>
<dbReference type="InterPro" id="IPR040918">
    <property type="entry name" value="GatD_N"/>
</dbReference>
<dbReference type="EMBL" id="AP011745">
    <property type="protein sequence ID" value="BAJ46948.1"/>
    <property type="molecule type" value="Genomic_DNA"/>
</dbReference>
<feature type="domain" description="GatD N-terminal" evidence="1">
    <location>
        <begin position="21"/>
        <end position="65"/>
    </location>
</feature>
<keyword evidence="3" id="KW-0436">Ligase</keyword>